<protein>
    <recommendedName>
        <fullName evidence="1">CHAT domain-containing protein</fullName>
    </recommendedName>
</protein>
<evidence type="ECO:0000259" key="1">
    <source>
        <dbReference type="Pfam" id="PF12770"/>
    </source>
</evidence>
<dbReference type="Pfam" id="PF12770">
    <property type="entry name" value="CHAT"/>
    <property type="match status" value="1"/>
</dbReference>
<dbReference type="InterPro" id="IPR011990">
    <property type="entry name" value="TPR-like_helical_dom_sf"/>
</dbReference>
<gene>
    <name evidence="2" type="ORF">BN869_000005274_1</name>
</gene>
<dbReference type="AlphaFoldDB" id="A0A0B7K0X7"/>
<dbReference type="SUPFAM" id="SSF81901">
    <property type="entry name" value="HCP-like"/>
    <property type="match status" value="1"/>
</dbReference>
<evidence type="ECO:0000313" key="2">
    <source>
        <dbReference type="EMBL" id="CEO49217.1"/>
    </source>
</evidence>
<organism evidence="2">
    <name type="scientific">Bionectria ochroleuca</name>
    <name type="common">Gliocladium roseum</name>
    <dbReference type="NCBI Taxonomy" id="29856"/>
    <lineage>
        <taxon>Eukaryota</taxon>
        <taxon>Fungi</taxon>
        <taxon>Dikarya</taxon>
        <taxon>Ascomycota</taxon>
        <taxon>Pezizomycotina</taxon>
        <taxon>Sordariomycetes</taxon>
        <taxon>Hypocreomycetidae</taxon>
        <taxon>Hypocreales</taxon>
        <taxon>Bionectriaceae</taxon>
        <taxon>Clonostachys</taxon>
    </lineage>
</organism>
<dbReference type="InterPro" id="IPR024983">
    <property type="entry name" value="CHAT_dom"/>
</dbReference>
<proteinExistence type="predicted"/>
<name>A0A0B7K0X7_BIOOC</name>
<dbReference type="EMBL" id="CDPU01000013">
    <property type="protein sequence ID" value="CEO49217.1"/>
    <property type="molecule type" value="Genomic_DNA"/>
</dbReference>
<dbReference type="Gene3D" id="1.25.40.10">
    <property type="entry name" value="Tetratricopeptide repeat domain"/>
    <property type="match status" value="2"/>
</dbReference>
<feature type="domain" description="CHAT" evidence="1">
    <location>
        <begin position="600"/>
        <end position="928"/>
    </location>
</feature>
<reference evidence="2" key="1">
    <citation type="submission" date="2015-01" db="EMBL/GenBank/DDBJ databases">
        <authorList>
            <person name="Durling Mikael"/>
        </authorList>
    </citation>
    <scope>NUCLEOTIDE SEQUENCE</scope>
</reference>
<sequence>MASQIFPVQASGCNDIGVQYHIEYQRTGDIKAIDASIHQFQKALDSTFPDDPIRPGQQFNLAVGYLNRFRKRGDLEDLKHAILLNHQALKGTPSNNQSRTWLLHNLSGCYRERYQRQGALTDLDYSIQLGRESLQHTPPEDVYLARKLESLSLSYLSRFWRVGALRDLNYSIQLSRDALAQTPTDDPGRSYRLHCLAASYGYKFRQSGVLADLNYSIQLAQETLDYTLADDLDQSKRLTTLAMGYRDRFRQSKLPEDIDDSIELYKSALEKSIPDDPDRARRLQGLAASYSYRFRQGKALGDLDHAIEAGQEALEITSTNDPIRAQLLHNLAATYVYRYQNTDNKEDLDYATQLYQEGLDSSDSPVLDRIHGSSYLLLIYGQAENWTQAYEAAYTTTSLIPQITQRSLENSDKQHRIAAIVGLSSDAAAIALNAAKSVYEAIRLQELGRGIIADSLNGMRLDISELRGLHPELAYEFFQYNDDLARSAVSPSQDSHPNFSTIASYEIDRRYNTGRKLEQVIETIRSHPGFERFLLAPTEDEMKSAAIRGPVVILNVSRYRCDALIVERHGLRHLQLHGLHESDIQNYAATLDSSSVTTHLLEWLWDTIAGPVLDFLNFTQFPAADWPRIWWIPTGPLAKFPIHAAGYHATGSNTVLDRVVSNYSSSIKALFHFRENQLKVEMPGLPEKAVLVGMQNTPGQTMLPFASKEINELRGICASLELQVCMPPPNVDGVLSSLRDCEVFHFAGHGETDPSDPSKSAIILEDGKITVASLLQRNLYAQKPFLAYLSACSTGRMKNSDLMDEGLHLIAACQLAGFQHVIGTLWEVNDKSCVEIARRTYEQLRQEGISHRSIGEGLHHACRSLRSRWIAKNEERGGFKRCEGLQKVSQDSISTRELEASQGEARNPRDVMSCDELPLYWVPYVHFGI</sequence>
<accession>A0A0B7K0X7</accession>